<dbReference type="RefSeq" id="WP_102768027.1">
    <property type="nucleotide sequence ID" value="NZ_POSP01000003.1"/>
</dbReference>
<dbReference type="Gene3D" id="1.20.1250.20">
    <property type="entry name" value="MFS general substrate transporter like domains"/>
    <property type="match status" value="1"/>
</dbReference>
<keyword evidence="9" id="KW-1185">Reference proteome</keyword>
<feature type="transmembrane region" description="Helical" evidence="7">
    <location>
        <begin position="268"/>
        <end position="285"/>
    </location>
</feature>
<dbReference type="Proteomes" id="UP000235916">
    <property type="component" value="Unassembled WGS sequence"/>
</dbReference>
<evidence type="ECO:0000256" key="6">
    <source>
        <dbReference type="ARBA" id="ARBA00023136"/>
    </source>
</evidence>
<feature type="transmembrane region" description="Helical" evidence="7">
    <location>
        <begin position="79"/>
        <end position="106"/>
    </location>
</feature>
<feature type="transmembrane region" description="Helical" evidence="7">
    <location>
        <begin position="127"/>
        <end position="152"/>
    </location>
</feature>
<keyword evidence="6 7" id="KW-0472">Membrane</keyword>
<gene>
    <name evidence="8" type="ORF">C1O66_11640</name>
</gene>
<evidence type="ECO:0000313" key="9">
    <source>
        <dbReference type="Proteomes" id="UP000235916"/>
    </source>
</evidence>
<feature type="transmembrane region" description="Helical" evidence="7">
    <location>
        <begin position="38"/>
        <end position="59"/>
    </location>
</feature>
<dbReference type="EMBL" id="POSP01000003">
    <property type="protein sequence ID" value="PND38107.1"/>
    <property type="molecule type" value="Genomic_DNA"/>
</dbReference>
<dbReference type="Pfam" id="PF07690">
    <property type="entry name" value="MFS_1"/>
    <property type="match status" value="1"/>
</dbReference>
<feature type="transmembrane region" description="Helical" evidence="7">
    <location>
        <begin position="172"/>
        <end position="195"/>
    </location>
</feature>
<dbReference type="PANTHER" id="PTHR43266">
    <property type="entry name" value="MACROLIDE-EFFLUX PROTEIN"/>
    <property type="match status" value="1"/>
</dbReference>
<dbReference type="InterPro" id="IPR011701">
    <property type="entry name" value="MFS"/>
</dbReference>
<dbReference type="PANTHER" id="PTHR43266:SF2">
    <property type="entry name" value="MAJOR FACILITATOR SUPERFAMILY (MFS) PROFILE DOMAIN-CONTAINING PROTEIN"/>
    <property type="match status" value="1"/>
</dbReference>
<evidence type="ECO:0000256" key="1">
    <source>
        <dbReference type="ARBA" id="ARBA00004651"/>
    </source>
</evidence>
<keyword evidence="2" id="KW-0813">Transport</keyword>
<feature type="transmembrane region" description="Helical" evidence="7">
    <location>
        <begin position="384"/>
        <end position="403"/>
    </location>
</feature>
<evidence type="ECO:0000256" key="7">
    <source>
        <dbReference type="SAM" id="Phobius"/>
    </source>
</evidence>
<evidence type="ECO:0000256" key="5">
    <source>
        <dbReference type="ARBA" id="ARBA00022989"/>
    </source>
</evidence>
<sequence length="427" mass="44668">MPPGFHRLIAAQFASALADNALLIVTIALLVEQGFPGWWAPLLKFGFTLSYVLLAPFVGPLADAVPKARLMAWMNGVKMVGVLGLLAGVHPMAAFTLIGFGAAAYAPAKYGLVTELVPAQGLVQANGWVEVSVVGAALLGTVLGGLLVSPWLQGSGLYAAAREGLETLGLTQASGLSLSILALMAVYGSASWLNLGVPDSGARYPACHLRLGPLLRDFSEANMKLWRDAEGGLSLAVTTIFWGFGATLQFAVLRWAADALQLPLNQAAYLQAAVAVGVVGGAAAAGRWVPLRAAKKMLGFGVLLGLLVPAVAWMPSLGLALPLLVVVGVVGGLLVVPLNALLQHRGYCLLTAGRSIAVQGFNENASVLGMLALYALLLKLELPIITVMSGFGLSIAATMALLWRRERRRSGAERRRTLQDLPDSALL</sequence>
<feature type="transmembrane region" description="Helical" evidence="7">
    <location>
        <begin position="320"/>
        <end position="341"/>
    </location>
</feature>
<evidence type="ECO:0000256" key="2">
    <source>
        <dbReference type="ARBA" id="ARBA00022448"/>
    </source>
</evidence>
<organism evidence="8 9">
    <name type="scientific">Kinneretia aquatilis</name>
    <dbReference type="NCBI Taxonomy" id="2070761"/>
    <lineage>
        <taxon>Bacteria</taxon>
        <taxon>Pseudomonadati</taxon>
        <taxon>Pseudomonadota</taxon>
        <taxon>Betaproteobacteria</taxon>
        <taxon>Burkholderiales</taxon>
        <taxon>Sphaerotilaceae</taxon>
        <taxon>Roseateles</taxon>
    </lineage>
</organism>
<evidence type="ECO:0000313" key="8">
    <source>
        <dbReference type="EMBL" id="PND38107.1"/>
    </source>
</evidence>
<dbReference type="SUPFAM" id="SSF103473">
    <property type="entry name" value="MFS general substrate transporter"/>
    <property type="match status" value="1"/>
</dbReference>
<accession>A0A2N8KXB5</accession>
<keyword evidence="4 7" id="KW-0812">Transmembrane</keyword>
<protein>
    <submittedName>
        <fullName evidence="8">Lysophospholipid transporter LplT</fullName>
    </submittedName>
</protein>
<feature type="transmembrane region" description="Helical" evidence="7">
    <location>
        <begin position="12"/>
        <end position="31"/>
    </location>
</feature>
<reference evidence="8 9" key="1">
    <citation type="submission" date="2018-01" db="EMBL/GenBank/DDBJ databases">
        <title>Draft genome sequence of Paucibacter aquatile CR182 isolated from freshwater of the Nakdong River.</title>
        <authorList>
            <person name="Choi A."/>
            <person name="Chung E.J."/>
        </authorList>
    </citation>
    <scope>NUCLEOTIDE SEQUENCE [LARGE SCALE GENOMIC DNA]</scope>
    <source>
        <strain evidence="8 9">CR182</strain>
    </source>
</reference>
<feature type="transmembrane region" description="Helical" evidence="7">
    <location>
        <begin position="297"/>
        <end position="314"/>
    </location>
</feature>
<keyword evidence="3" id="KW-1003">Cell membrane</keyword>
<feature type="transmembrane region" description="Helical" evidence="7">
    <location>
        <begin position="361"/>
        <end position="378"/>
    </location>
</feature>
<keyword evidence="5 7" id="KW-1133">Transmembrane helix</keyword>
<proteinExistence type="predicted"/>
<dbReference type="GO" id="GO:0005886">
    <property type="term" value="C:plasma membrane"/>
    <property type="evidence" value="ECO:0007669"/>
    <property type="project" value="UniProtKB-SubCell"/>
</dbReference>
<comment type="caution">
    <text evidence="8">The sequence shown here is derived from an EMBL/GenBank/DDBJ whole genome shotgun (WGS) entry which is preliminary data.</text>
</comment>
<evidence type="ECO:0000256" key="3">
    <source>
        <dbReference type="ARBA" id="ARBA00022475"/>
    </source>
</evidence>
<evidence type="ECO:0000256" key="4">
    <source>
        <dbReference type="ARBA" id="ARBA00022692"/>
    </source>
</evidence>
<dbReference type="NCBIfam" id="NF008397">
    <property type="entry name" value="PRK11195.1"/>
    <property type="match status" value="1"/>
</dbReference>
<dbReference type="AlphaFoldDB" id="A0A2N8KXB5"/>
<comment type="subcellular location">
    <subcellularLocation>
        <location evidence="1">Cell membrane</location>
        <topology evidence="1">Multi-pass membrane protein</topology>
    </subcellularLocation>
</comment>
<dbReference type="InterPro" id="IPR036259">
    <property type="entry name" value="MFS_trans_sf"/>
</dbReference>
<dbReference type="GO" id="GO:0022857">
    <property type="term" value="F:transmembrane transporter activity"/>
    <property type="evidence" value="ECO:0007669"/>
    <property type="project" value="InterPro"/>
</dbReference>
<dbReference type="OrthoDB" id="9803968at2"/>
<feature type="transmembrane region" description="Helical" evidence="7">
    <location>
        <begin position="233"/>
        <end position="256"/>
    </location>
</feature>
<name>A0A2N8KXB5_9BURK</name>